<dbReference type="STRING" id="1387353.BSF38_03034"/>
<dbReference type="OrthoDB" id="9795306at2"/>
<organism evidence="3 4">
    <name type="scientific">Paludisphaera borealis</name>
    <dbReference type="NCBI Taxonomy" id="1387353"/>
    <lineage>
        <taxon>Bacteria</taxon>
        <taxon>Pseudomonadati</taxon>
        <taxon>Planctomycetota</taxon>
        <taxon>Planctomycetia</taxon>
        <taxon>Isosphaerales</taxon>
        <taxon>Isosphaeraceae</taxon>
        <taxon>Paludisphaera</taxon>
    </lineage>
</organism>
<dbReference type="KEGG" id="pbor:BSF38_03034"/>
<dbReference type="SUPFAM" id="SSF54909">
    <property type="entry name" value="Dimeric alpha+beta barrel"/>
    <property type="match status" value="1"/>
</dbReference>
<dbReference type="Pfam" id="PF03795">
    <property type="entry name" value="YCII"/>
    <property type="match status" value="1"/>
</dbReference>
<gene>
    <name evidence="3" type="ORF">BSF38_03034</name>
</gene>
<comment type="similarity">
    <text evidence="1">Belongs to the YciI family.</text>
</comment>
<keyword evidence="4" id="KW-1185">Reference proteome</keyword>
<dbReference type="PANTHER" id="PTHR35174">
    <property type="entry name" value="BLL7171 PROTEIN-RELATED"/>
    <property type="match status" value="1"/>
</dbReference>
<name>A0A1U7CRI7_9BACT</name>
<dbReference type="Proteomes" id="UP000186309">
    <property type="component" value="Chromosome"/>
</dbReference>
<dbReference type="AlphaFoldDB" id="A0A1U7CRI7"/>
<dbReference type="PANTHER" id="PTHR35174:SF1">
    <property type="entry name" value="BLL0086 PROTEIN"/>
    <property type="match status" value="1"/>
</dbReference>
<evidence type="ECO:0000313" key="3">
    <source>
        <dbReference type="EMBL" id="APW61518.1"/>
    </source>
</evidence>
<dbReference type="EMBL" id="CP019082">
    <property type="protein sequence ID" value="APW61518.1"/>
    <property type="molecule type" value="Genomic_DNA"/>
</dbReference>
<evidence type="ECO:0000256" key="1">
    <source>
        <dbReference type="ARBA" id="ARBA00007689"/>
    </source>
</evidence>
<protein>
    <recommendedName>
        <fullName evidence="2">YCII-related domain-containing protein</fullName>
    </recommendedName>
</protein>
<dbReference type="Gene3D" id="3.30.70.1060">
    <property type="entry name" value="Dimeric alpha+beta barrel"/>
    <property type="match status" value="1"/>
</dbReference>
<feature type="domain" description="YCII-related" evidence="2">
    <location>
        <begin position="1"/>
        <end position="96"/>
    </location>
</feature>
<dbReference type="InterPro" id="IPR005545">
    <property type="entry name" value="YCII"/>
</dbReference>
<accession>A0A1U7CRI7</accession>
<dbReference type="InterPro" id="IPR011008">
    <property type="entry name" value="Dimeric_a/b-barrel"/>
</dbReference>
<evidence type="ECO:0000313" key="4">
    <source>
        <dbReference type="Proteomes" id="UP000186309"/>
    </source>
</evidence>
<sequence length="124" mass="13766">MRIMGLLKADKHSEAGAPPSMEMMQRMGTFVEEITKAGVMLSTDGLTPTSKGKRVRLSDGKVTVTDGPFTESKELIASYALFQVKTMDEAVKWTTRFLEVLGEGECELRPLFEASDFSPEETKR</sequence>
<proteinExistence type="inferred from homology"/>
<reference evidence="4" key="1">
    <citation type="submission" date="2016-12" db="EMBL/GenBank/DDBJ databases">
        <title>Comparative genomics of four Isosphaeraceae planctomycetes: a common pool of plasmids and glycoside hydrolase genes.</title>
        <authorList>
            <person name="Ivanova A."/>
        </authorList>
    </citation>
    <scope>NUCLEOTIDE SEQUENCE [LARGE SCALE GENOMIC DNA]</scope>
    <source>
        <strain evidence="4">PX4</strain>
    </source>
</reference>
<evidence type="ECO:0000259" key="2">
    <source>
        <dbReference type="Pfam" id="PF03795"/>
    </source>
</evidence>